<dbReference type="Gene3D" id="3.30.2380.10">
    <property type="entry name" value="CGI121/TPRKB"/>
    <property type="match status" value="1"/>
</dbReference>
<keyword evidence="6 8" id="KW-0539">Nucleus</keyword>
<comment type="similarity">
    <text evidence="2 8">Belongs to the CGI121/TPRKB family.</text>
</comment>
<dbReference type="PANTHER" id="PTHR15840">
    <property type="entry name" value="CGI-121 FAMILY MEMBER"/>
    <property type="match status" value="1"/>
</dbReference>
<evidence type="ECO:0000256" key="8">
    <source>
        <dbReference type="RuleBase" id="RU004398"/>
    </source>
</evidence>
<comment type="function">
    <text evidence="7">Component of the EKC/KEOPS complex that is required for the formation of a threonylcarbamoyl group on adenosine at position 37 (t(6)A37) in tRNAs that read codons beginning with adenine. The complex is probably involved in the transfer of the threonylcarbamoyl moiety of threonylcarbamoyl-AMP (TC-AMP) to the N6 group of A37. CGI121 acts as an allosteric effector that regulates the t(6)A activity of the complex. The EKC/KEOPS complex also promotes both telomere uncapping and telomere elongation. The complex is required for efficient recruitment of transcriptional coactivators. CGI121 is not required for tRNA modification.</text>
</comment>
<proteinExistence type="inferred from homology"/>
<dbReference type="SUPFAM" id="SSF143870">
    <property type="entry name" value="PF0523-like"/>
    <property type="match status" value="1"/>
</dbReference>
<evidence type="ECO:0000256" key="5">
    <source>
        <dbReference type="ARBA" id="ARBA00022694"/>
    </source>
</evidence>
<evidence type="ECO:0000256" key="9">
    <source>
        <dbReference type="SAM" id="MobiDB-lite"/>
    </source>
</evidence>
<dbReference type="Proteomes" id="UP000800040">
    <property type="component" value="Unassembled WGS sequence"/>
</dbReference>
<accession>A0A6A5KP29</accession>
<dbReference type="GO" id="GO:0005634">
    <property type="term" value="C:nucleus"/>
    <property type="evidence" value="ECO:0007669"/>
    <property type="project" value="UniProtKB-SubCell"/>
</dbReference>
<evidence type="ECO:0000313" key="10">
    <source>
        <dbReference type="EMBL" id="KAF1837111.1"/>
    </source>
</evidence>
<evidence type="ECO:0000256" key="4">
    <source>
        <dbReference type="ARBA" id="ARBA00016009"/>
    </source>
</evidence>
<evidence type="ECO:0000256" key="2">
    <source>
        <dbReference type="ARBA" id="ARBA00005546"/>
    </source>
</evidence>
<dbReference type="EMBL" id="ML975265">
    <property type="protein sequence ID" value="KAF1837111.1"/>
    <property type="molecule type" value="Genomic_DNA"/>
</dbReference>
<keyword evidence="5" id="KW-0819">tRNA processing</keyword>
<dbReference type="GO" id="GO:0002949">
    <property type="term" value="P:tRNA threonylcarbamoyladenosine modification"/>
    <property type="evidence" value="ECO:0007669"/>
    <property type="project" value="TreeGrafter"/>
</dbReference>
<protein>
    <recommendedName>
        <fullName evidence="4">EKC/KEOPS complex subunit CGI121</fullName>
    </recommendedName>
    <alternativeName>
        <fullName evidence="3">EKC/KEOPS complex subunit cgi121</fullName>
    </alternativeName>
</protein>
<dbReference type="InterPro" id="IPR013926">
    <property type="entry name" value="CGI121/TPRKB"/>
</dbReference>
<feature type="region of interest" description="Disordered" evidence="9">
    <location>
        <begin position="185"/>
        <end position="212"/>
    </location>
</feature>
<dbReference type="GO" id="GO:0000408">
    <property type="term" value="C:EKC/KEOPS complex"/>
    <property type="evidence" value="ECO:0007669"/>
    <property type="project" value="TreeGrafter"/>
</dbReference>
<evidence type="ECO:0000256" key="6">
    <source>
        <dbReference type="ARBA" id="ARBA00023242"/>
    </source>
</evidence>
<feature type="compositionally biased region" description="Basic and acidic residues" evidence="9">
    <location>
        <begin position="200"/>
        <end position="212"/>
    </location>
</feature>
<reference evidence="10" key="1">
    <citation type="submission" date="2020-01" db="EMBL/GenBank/DDBJ databases">
        <authorList>
            <consortium name="DOE Joint Genome Institute"/>
            <person name="Haridas S."/>
            <person name="Albert R."/>
            <person name="Binder M."/>
            <person name="Bloem J."/>
            <person name="Labutti K."/>
            <person name="Salamov A."/>
            <person name="Andreopoulos B."/>
            <person name="Baker S.E."/>
            <person name="Barry K."/>
            <person name="Bills G."/>
            <person name="Bluhm B.H."/>
            <person name="Cannon C."/>
            <person name="Castanera R."/>
            <person name="Culley D.E."/>
            <person name="Daum C."/>
            <person name="Ezra D."/>
            <person name="Gonzalez J.B."/>
            <person name="Henrissat B."/>
            <person name="Kuo A."/>
            <person name="Liang C."/>
            <person name="Lipzen A."/>
            <person name="Lutzoni F."/>
            <person name="Magnuson J."/>
            <person name="Mondo S."/>
            <person name="Nolan M."/>
            <person name="Ohm R."/>
            <person name="Pangilinan J."/>
            <person name="Park H.-J."/>
            <person name="Ramirez L."/>
            <person name="Alfaro M."/>
            <person name="Sun H."/>
            <person name="Tritt A."/>
            <person name="Yoshinaga Y."/>
            <person name="Zwiers L.-H."/>
            <person name="Turgeon B.G."/>
            <person name="Goodwin S.B."/>
            <person name="Spatafora J.W."/>
            <person name="Crous P.W."/>
            <person name="Grigoriev I.V."/>
        </authorList>
    </citation>
    <scope>NUCLEOTIDE SEQUENCE</scope>
    <source>
        <strain evidence="10">P77</strain>
    </source>
</reference>
<evidence type="ECO:0000256" key="3">
    <source>
        <dbReference type="ARBA" id="ARBA00015316"/>
    </source>
</evidence>
<dbReference type="OrthoDB" id="329139at2759"/>
<evidence type="ECO:0000313" key="11">
    <source>
        <dbReference type="Proteomes" id="UP000800040"/>
    </source>
</evidence>
<organism evidence="10 11">
    <name type="scientific">Decorospora gaudefroyi</name>
    <dbReference type="NCBI Taxonomy" id="184978"/>
    <lineage>
        <taxon>Eukaryota</taxon>
        <taxon>Fungi</taxon>
        <taxon>Dikarya</taxon>
        <taxon>Ascomycota</taxon>
        <taxon>Pezizomycotina</taxon>
        <taxon>Dothideomycetes</taxon>
        <taxon>Pleosporomycetidae</taxon>
        <taxon>Pleosporales</taxon>
        <taxon>Pleosporineae</taxon>
        <taxon>Pleosporaceae</taxon>
        <taxon>Decorospora</taxon>
    </lineage>
</organism>
<evidence type="ECO:0000256" key="7">
    <source>
        <dbReference type="ARBA" id="ARBA00025043"/>
    </source>
</evidence>
<dbReference type="InterPro" id="IPR036504">
    <property type="entry name" value="CGI121/TPRKB_sf"/>
</dbReference>
<gene>
    <name evidence="10" type="ORF">BDW02DRAFT_566350</name>
</gene>
<comment type="subcellular location">
    <subcellularLocation>
        <location evidence="1">Nucleus</location>
    </subcellularLocation>
</comment>
<name>A0A6A5KP29_9PLEO</name>
<sequence>MASVKTFTLPHYEAYPVHVALFTDVTNAPFLRSQLLDANPDFDYAFLDASMILSPSHLLSATFLALHTFLSAPTRKKTRTPHSELVFRLSPNNNIGESYKKFGIADNTANVIAVKLPLCPSTSTSQDASSEGNGYEKDEAITAESVGKHLGDVVKGTSVGLREDGDELGAWCDVEKVRKVYKLGGGEGQKGKKSGVANGHGEEKEGEEKKEMESVILGTIALKGS</sequence>
<keyword evidence="11" id="KW-1185">Reference proteome</keyword>
<evidence type="ECO:0000256" key="1">
    <source>
        <dbReference type="ARBA" id="ARBA00004123"/>
    </source>
</evidence>
<dbReference type="Pfam" id="PF08617">
    <property type="entry name" value="CGI-121"/>
    <property type="match status" value="1"/>
</dbReference>
<dbReference type="GO" id="GO:0005829">
    <property type="term" value="C:cytosol"/>
    <property type="evidence" value="ECO:0007669"/>
    <property type="project" value="TreeGrafter"/>
</dbReference>
<dbReference type="AlphaFoldDB" id="A0A6A5KP29"/>
<dbReference type="PANTHER" id="PTHR15840:SF10">
    <property type="entry name" value="EKC_KEOPS COMPLEX SUBUNIT TPRKB"/>
    <property type="match status" value="1"/>
</dbReference>